<feature type="transmembrane region" description="Helical" evidence="2">
    <location>
        <begin position="12"/>
        <end position="32"/>
    </location>
</feature>
<evidence type="ECO:0000313" key="3">
    <source>
        <dbReference type="EMBL" id="KIK24952.1"/>
    </source>
</evidence>
<organism evidence="3 4">
    <name type="scientific">Pisolithus microcarpus 441</name>
    <dbReference type="NCBI Taxonomy" id="765257"/>
    <lineage>
        <taxon>Eukaryota</taxon>
        <taxon>Fungi</taxon>
        <taxon>Dikarya</taxon>
        <taxon>Basidiomycota</taxon>
        <taxon>Agaricomycotina</taxon>
        <taxon>Agaricomycetes</taxon>
        <taxon>Agaricomycetidae</taxon>
        <taxon>Boletales</taxon>
        <taxon>Sclerodermatineae</taxon>
        <taxon>Pisolithaceae</taxon>
        <taxon>Pisolithus</taxon>
    </lineage>
</organism>
<dbReference type="HOGENOM" id="CLU_2606929_0_0_1"/>
<proteinExistence type="predicted"/>
<evidence type="ECO:0000313" key="4">
    <source>
        <dbReference type="Proteomes" id="UP000054018"/>
    </source>
</evidence>
<keyword evidence="2" id="KW-1133">Transmembrane helix</keyword>
<keyword evidence="2" id="KW-0812">Transmembrane</keyword>
<keyword evidence="2" id="KW-0472">Membrane</keyword>
<feature type="region of interest" description="Disordered" evidence="1">
    <location>
        <begin position="34"/>
        <end position="79"/>
    </location>
</feature>
<accession>A0A0C9ZRT3</accession>
<feature type="compositionally biased region" description="Polar residues" evidence="1">
    <location>
        <begin position="58"/>
        <end position="69"/>
    </location>
</feature>
<dbReference type="Proteomes" id="UP000054018">
    <property type="component" value="Unassembled WGS sequence"/>
</dbReference>
<dbReference type="AlphaFoldDB" id="A0A0C9ZRT3"/>
<sequence>MGYSSVFVLYPISYAFFLSHVLVLLDSCCTVLPNRPLRSTTGSVDKSRDNPDDKSTARAHSNGNHNVTSLRPAKLPKNG</sequence>
<dbReference type="EMBL" id="KN833712">
    <property type="protein sequence ID" value="KIK24952.1"/>
    <property type="molecule type" value="Genomic_DNA"/>
</dbReference>
<gene>
    <name evidence="3" type="ORF">PISMIDRAFT_677740</name>
</gene>
<name>A0A0C9ZRT3_9AGAM</name>
<keyword evidence="4" id="KW-1185">Reference proteome</keyword>
<protein>
    <submittedName>
        <fullName evidence="3">Unplaced genomic scaffold scaffold_28, whole genome shotgun sequence</fullName>
    </submittedName>
</protein>
<feature type="compositionally biased region" description="Basic and acidic residues" evidence="1">
    <location>
        <begin position="45"/>
        <end position="56"/>
    </location>
</feature>
<evidence type="ECO:0000256" key="1">
    <source>
        <dbReference type="SAM" id="MobiDB-lite"/>
    </source>
</evidence>
<evidence type="ECO:0000256" key="2">
    <source>
        <dbReference type="SAM" id="Phobius"/>
    </source>
</evidence>
<reference evidence="3 4" key="1">
    <citation type="submission" date="2014-04" db="EMBL/GenBank/DDBJ databases">
        <authorList>
            <consortium name="DOE Joint Genome Institute"/>
            <person name="Kuo A."/>
            <person name="Kohler A."/>
            <person name="Costa M.D."/>
            <person name="Nagy L.G."/>
            <person name="Floudas D."/>
            <person name="Copeland A."/>
            <person name="Barry K.W."/>
            <person name="Cichocki N."/>
            <person name="Veneault-Fourrey C."/>
            <person name="LaButti K."/>
            <person name="Lindquist E.A."/>
            <person name="Lipzen A."/>
            <person name="Lundell T."/>
            <person name="Morin E."/>
            <person name="Murat C."/>
            <person name="Sun H."/>
            <person name="Tunlid A."/>
            <person name="Henrissat B."/>
            <person name="Grigoriev I.V."/>
            <person name="Hibbett D.S."/>
            <person name="Martin F."/>
            <person name="Nordberg H.P."/>
            <person name="Cantor M.N."/>
            <person name="Hua S.X."/>
        </authorList>
    </citation>
    <scope>NUCLEOTIDE SEQUENCE [LARGE SCALE GENOMIC DNA]</scope>
    <source>
        <strain evidence="3 4">441</strain>
    </source>
</reference>
<reference evidence="4" key="2">
    <citation type="submission" date="2015-01" db="EMBL/GenBank/DDBJ databases">
        <title>Evolutionary Origins and Diversification of the Mycorrhizal Mutualists.</title>
        <authorList>
            <consortium name="DOE Joint Genome Institute"/>
            <consortium name="Mycorrhizal Genomics Consortium"/>
            <person name="Kohler A."/>
            <person name="Kuo A."/>
            <person name="Nagy L.G."/>
            <person name="Floudas D."/>
            <person name="Copeland A."/>
            <person name="Barry K.W."/>
            <person name="Cichocki N."/>
            <person name="Veneault-Fourrey C."/>
            <person name="LaButti K."/>
            <person name="Lindquist E.A."/>
            <person name="Lipzen A."/>
            <person name="Lundell T."/>
            <person name="Morin E."/>
            <person name="Murat C."/>
            <person name="Riley R."/>
            <person name="Ohm R."/>
            <person name="Sun H."/>
            <person name="Tunlid A."/>
            <person name="Henrissat B."/>
            <person name="Grigoriev I.V."/>
            <person name="Hibbett D.S."/>
            <person name="Martin F."/>
        </authorList>
    </citation>
    <scope>NUCLEOTIDE SEQUENCE [LARGE SCALE GENOMIC DNA]</scope>
    <source>
        <strain evidence="4">441</strain>
    </source>
</reference>